<feature type="compositionally biased region" description="Basic and acidic residues" evidence="2">
    <location>
        <begin position="172"/>
        <end position="192"/>
    </location>
</feature>
<keyword evidence="1" id="KW-0597">Phosphoprotein</keyword>
<feature type="compositionally biased region" description="Polar residues" evidence="2">
    <location>
        <begin position="116"/>
        <end position="125"/>
    </location>
</feature>
<dbReference type="Proteomes" id="UP001217089">
    <property type="component" value="Unassembled WGS sequence"/>
</dbReference>
<feature type="compositionally biased region" description="Low complexity" evidence="2">
    <location>
        <begin position="30"/>
        <end position="43"/>
    </location>
</feature>
<feature type="compositionally biased region" description="Polar residues" evidence="2">
    <location>
        <begin position="194"/>
        <end position="206"/>
    </location>
</feature>
<evidence type="ECO:0008006" key="5">
    <source>
        <dbReference type="Google" id="ProtNLM"/>
    </source>
</evidence>
<feature type="compositionally biased region" description="Polar residues" evidence="2">
    <location>
        <begin position="274"/>
        <end position="290"/>
    </location>
</feature>
<feature type="region of interest" description="Disordered" evidence="2">
    <location>
        <begin position="1"/>
        <end position="94"/>
    </location>
</feature>
<gene>
    <name evidence="3" type="ORF">KUTeg_008916</name>
</gene>
<feature type="compositionally biased region" description="Low complexity" evidence="2">
    <location>
        <begin position="216"/>
        <end position="231"/>
    </location>
</feature>
<feature type="compositionally biased region" description="Basic residues" evidence="2">
    <location>
        <begin position="134"/>
        <end position="145"/>
    </location>
</feature>
<organism evidence="3 4">
    <name type="scientific">Tegillarca granosa</name>
    <name type="common">Malaysian cockle</name>
    <name type="synonym">Anadara granosa</name>
    <dbReference type="NCBI Taxonomy" id="220873"/>
    <lineage>
        <taxon>Eukaryota</taxon>
        <taxon>Metazoa</taxon>
        <taxon>Spiralia</taxon>
        <taxon>Lophotrochozoa</taxon>
        <taxon>Mollusca</taxon>
        <taxon>Bivalvia</taxon>
        <taxon>Autobranchia</taxon>
        <taxon>Pteriomorphia</taxon>
        <taxon>Arcoida</taxon>
        <taxon>Arcoidea</taxon>
        <taxon>Arcidae</taxon>
        <taxon>Tegillarca</taxon>
    </lineage>
</organism>
<dbReference type="PANTHER" id="PTHR14972">
    <property type="entry name" value="AGAP011572-PA"/>
    <property type="match status" value="1"/>
</dbReference>
<accession>A0ABQ9FFA5</accession>
<proteinExistence type="predicted"/>
<name>A0ABQ9FFA5_TEGGR</name>
<dbReference type="InterPro" id="IPR026642">
    <property type="entry name" value="Glcci1/FAM117"/>
</dbReference>
<feature type="compositionally biased region" description="Low complexity" evidence="2">
    <location>
        <begin position="242"/>
        <end position="255"/>
    </location>
</feature>
<evidence type="ECO:0000256" key="2">
    <source>
        <dbReference type="SAM" id="MobiDB-lite"/>
    </source>
</evidence>
<keyword evidence="4" id="KW-1185">Reference proteome</keyword>
<feature type="compositionally biased region" description="Basic and acidic residues" evidence="2">
    <location>
        <begin position="258"/>
        <end position="268"/>
    </location>
</feature>
<protein>
    <recommendedName>
        <fullName evidence="5">Glucocorticoid-induced transcript 1 protein</fullName>
    </recommendedName>
</protein>
<feature type="compositionally biased region" description="Polar residues" evidence="2">
    <location>
        <begin position="80"/>
        <end position="92"/>
    </location>
</feature>
<reference evidence="3 4" key="1">
    <citation type="submission" date="2022-12" db="EMBL/GenBank/DDBJ databases">
        <title>Chromosome-level genome of Tegillarca granosa.</title>
        <authorList>
            <person name="Kim J."/>
        </authorList>
    </citation>
    <scope>NUCLEOTIDE SEQUENCE [LARGE SCALE GENOMIC DNA]</scope>
    <source>
        <strain evidence="3">Teg-2019</strain>
        <tissue evidence="3">Adductor muscle</tissue>
    </source>
</reference>
<evidence type="ECO:0000256" key="1">
    <source>
        <dbReference type="ARBA" id="ARBA00022553"/>
    </source>
</evidence>
<dbReference type="EMBL" id="JARBDR010000342">
    <property type="protein sequence ID" value="KAJ8314355.1"/>
    <property type="molecule type" value="Genomic_DNA"/>
</dbReference>
<evidence type="ECO:0000313" key="4">
    <source>
        <dbReference type="Proteomes" id="UP001217089"/>
    </source>
</evidence>
<sequence length="364" mass="40033">MSGQPPQRVRRNVSPTIQTQRPMKAVLQFSLKSSPSKSPASSPTAIGILSRRSPDYRHSPERKSPISPSFKVERPKPVRVTNTSPSTSTLRRTGSLEAIYLKGQWPAPEILSTSHFMVDKSTQTPEDWPERQKVSRKKKKSHRRSASFGHGDQLAEIEKLVLEPSGTDNEDIFERAHDIPDGHRAPIPEVIHRGSSTRNVDTQTPSGCLDDTRVPSSCQDESSGSRSSSVSPAIPIIPGQMDSSRPSSRADSSGSTPREGDKLGKVDGEGCESPDSQFKVVSSPRPNKSYSFVREPPDGCEKVKVIDEDAKSRPAIKEQLLYCPIKPSQMVFKRSDDSAFCPLFIKSQGKTTFSQSTSPIEQIP</sequence>
<dbReference type="PANTHER" id="PTHR14972:SF8">
    <property type="entry name" value="GLUCOCORTICOID-INDUCED TRANSCRIPT 1 PROTEIN-LIKE ISOFORM X1"/>
    <property type="match status" value="1"/>
</dbReference>
<evidence type="ECO:0000313" key="3">
    <source>
        <dbReference type="EMBL" id="KAJ8314355.1"/>
    </source>
</evidence>
<dbReference type="Pfam" id="PF15388">
    <property type="entry name" value="FAM117"/>
    <property type="match status" value="1"/>
</dbReference>
<comment type="caution">
    <text evidence="3">The sequence shown here is derived from an EMBL/GenBank/DDBJ whole genome shotgun (WGS) entry which is preliminary data.</text>
</comment>
<feature type="region of interest" description="Disordered" evidence="2">
    <location>
        <begin position="116"/>
        <end position="296"/>
    </location>
</feature>
<feature type="compositionally biased region" description="Basic and acidic residues" evidence="2">
    <location>
        <begin position="52"/>
        <end position="64"/>
    </location>
</feature>